<sequence>MKSVSQKVITPLSHKDYNSGSMSTAKKFRSEISQLWTKEGADKIFQNREDFVKWLDSPNPGLSGTAPIQYITSDIQKISDLLGRILHGILA</sequence>
<dbReference type="Proteomes" id="UP001139411">
    <property type="component" value="Unassembled WGS sequence"/>
</dbReference>
<evidence type="ECO:0000313" key="3">
    <source>
        <dbReference type="EMBL" id="MCF2501666.1"/>
    </source>
</evidence>
<evidence type="ECO:0000313" key="4">
    <source>
        <dbReference type="Proteomes" id="UP001139411"/>
    </source>
</evidence>
<feature type="domain" description="Antitoxin Xre/MbcA/ParS-like toxin-binding" evidence="2">
    <location>
        <begin position="41"/>
        <end position="88"/>
    </location>
</feature>
<dbReference type="RefSeq" id="WP_233797919.1">
    <property type="nucleotide sequence ID" value="NZ_JAKFFV010000025.1"/>
</dbReference>
<dbReference type="InterPro" id="IPR024467">
    <property type="entry name" value="Xre/MbcA/ParS-like_toxin-bd"/>
</dbReference>
<gene>
    <name evidence="3" type="ORF">L0661_25335</name>
</gene>
<evidence type="ECO:0000256" key="1">
    <source>
        <dbReference type="SAM" id="MobiDB-lite"/>
    </source>
</evidence>
<dbReference type="AlphaFoldDB" id="A0A9X1QIJ6"/>
<proteinExistence type="predicted"/>
<comment type="caution">
    <text evidence="3">The sequence shown here is derived from an EMBL/GenBank/DDBJ whole genome shotgun (WGS) entry which is preliminary data.</text>
</comment>
<feature type="region of interest" description="Disordered" evidence="1">
    <location>
        <begin position="1"/>
        <end position="24"/>
    </location>
</feature>
<name>A0A9X1QIJ6_9BACT</name>
<evidence type="ECO:0000259" key="2">
    <source>
        <dbReference type="Pfam" id="PF09722"/>
    </source>
</evidence>
<reference evidence="3" key="1">
    <citation type="submission" date="2022-01" db="EMBL/GenBank/DDBJ databases">
        <title>Novel species in genus Dyadobacter.</title>
        <authorList>
            <person name="Ma C."/>
        </authorList>
    </citation>
    <scope>NUCLEOTIDE SEQUENCE</scope>
    <source>
        <strain evidence="3">CY357</strain>
    </source>
</reference>
<protein>
    <submittedName>
        <fullName evidence="3">MbcA/ParS/Xre antitoxin family protein</fullName>
    </submittedName>
</protein>
<organism evidence="3 4">
    <name type="scientific">Dyadobacter chenhuakuii</name>
    <dbReference type="NCBI Taxonomy" id="2909339"/>
    <lineage>
        <taxon>Bacteria</taxon>
        <taxon>Pseudomonadati</taxon>
        <taxon>Bacteroidota</taxon>
        <taxon>Cytophagia</taxon>
        <taxon>Cytophagales</taxon>
        <taxon>Spirosomataceae</taxon>
        <taxon>Dyadobacter</taxon>
    </lineage>
</organism>
<dbReference type="Pfam" id="PF09722">
    <property type="entry name" value="Xre_MbcA_ParS_C"/>
    <property type="match status" value="1"/>
</dbReference>
<accession>A0A9X1QIJ6</accession>
<dbReference type="EMBL" id="JAKFFV010000025">
    <property type="protein sequence ID" value="MCF2501666.1"/>
    <property type="molecule type" value="Genomic_DNA"/>
</dbReference>